<dbReference type="Pfam" id="PF00569">
    <property type="entry name" value="ZZ"/>
    <property type="match status" value="1"/>
</dbReference>
<evidence type="ECO:0000256" key="1">
    <source>
        <dbReference type="ARBA" id="ARBA00022723"/>
    </source>
</evidence>
<reference evidence="7 8" key="1">
    <citation type="submission" date="2017-04" db="EMBL/GenBank/DDBJ databases">
        <title>Draft genome of the yeast Clavispora lusitaniae type strain CBS 6936.</title>
        <authorList>
            <person name="Durrens P."/>
            <person name="Klopp C."/>
            <person name="Biteau N."/>
            <person name="Fitton-Ouhabi V."/>
            <person name="Dementhon K."/>
            <person name="Accoceberry I."/>
            <person name="Sherman D.J."/>
            <person name="Noel T."/>
        </authorList>
    </citation>
    <scope>NUCLEOTIDE SEQUENCE [LARGE SCALE GENOMIC DNA]</scope>
    <source>
        <strain evidence="7 8">CBS 6936</strain>
    </source>
</reference>
<feature type="compositionally biased region" description="Polar residues" evidence="5">
    <location>
        <begin position="616"/>
        <end position="632"/>
    </location>
</feature>
<gene>
    <name evidence="7" type="ORF">A9F13_04g02871</name>
</gene>
<feature type="region of interest" description="Disordered" evidence="5">
    <location>
        <begin position="612"/>
        <end position="633"/>
    </location>
</feature>
<sequence>MGDNISLKVSLVKNDQTRDKFVSISSTLLNSLASKAKLMTFILKDVFEENVTVDEKYVEDCRLERKSKRHKRFVPLHTAEDFKELMRSLRVKNHVKLAVYLPEVCSTPPLSESPLSEALEQIKKISSGLQKSELWDLFKSMTLKSDPDFHVENKSVESFTRTEEAVVHPRILCDFCHPSDDSEELKGTRYKCTVCQNFDLCEKCYMSRVSIFGHLPTHEMISIPKPSDSFSARLSYLHFTDIQRPADYSRGTKIVESSSTASSSVAEAQEATDLSTEYKELLSLIPDVECNKFDVIKSLIQEKYHYPRNNGDSEREVGAGSVEEKYYENEVEGIEYDSEEDVCGQNIVWRFAKKGDAIHLFMENRSSVPLLKGPITVKHSIEDETIIQLEMESDLLPDEVACFDLSDVDSALLSRHNFTRFWIEGPVFEAKCMKPIYLSHSGIPLIGNEPAEPIISTEALTLEVTVVPKGKLLSQIMLANKSNIPFDARGLTISVVNCLDRVVASVTVKRKHAILPGRIAKFNVPVNNTHFKYPFKILIESEMLSSSCDLSLKQLSGVLRSKVVTESGHEVSHHADKHTVEEHEEEPHSLTEDTDIIEKLTESNLATVAIKEQEDQPNVSHESQSFKGSQHSLIIPSMPLQVKESIPMTEATNSSDHEDYDVISIADGEETQSDYEVLSRTMSFET</sequence>
<dbReference type="GO" id="GO:0008270">
    <property type="term" value="F:zinc ion binding"/>
    <property type="evidence" value="ECO:0007669"/>
    <property type="project" value="UniProtKB-KW"/>
</dbReference>
<dbReference type="PROSITE" id="PS50135">
    <property type="entry name" value="ZF_ZZ_2"/>
    <property type="match status" value="1"/>
</dbReference>
<evidence type="ECO:0000256" key="4">
    <source>
        <dbReference type="PROSITE-ProRule" id="PRU00228"/>
    </source>
</evidence>
<keyword evidence="1" id="KW-0479">Metal-binding</keyword>
<dbReference type="CDD" id="cd02340">
    <property type="entry name" value="ZZ_NBR1_like"/>
    <property type="match status" value="1"/>
</dbReference>
<organism evidence="7 8">
    <name type="scientific">Clavispora lusitaniae</name>
    <name type="common">Candida lusitaniae</name>
    <dbReference type="NCBI Taxonomy" id="36911"/>
    <lineage>
        <taxon>Eukaryota</taxon>
        <taxon>Fungi</taxon>
        <taxon>Dikarya</taxon>
        <taxon>Ascomycota</taxon>
        <taxon>Saccharomycotina</taxon>
        <taxon>Pichiomycetes</taxon>
        <taxon>Metschnikowiaceae</taxon>
        <taxon>Clavispora</taxon>
    </lineage>
</organism>
<feature type="region of interest" description="Disordered" evidence="5">
    <location>
        <begin position="566"/>
        <end position="592"/>
    </location>
</feature>
<dbReference type="EMBL" id="LYUB02000004">
    <property type="protein sequence ID" value="OVF09782.1"/>
    <property type="molecule type" value="Genomic_DNA"/>
</dbReference>
<dbReference type="PANTHER" id="PTHR15090">
    <property type="entry name" value="SEQUESTOSOME 1-RELATED"/>
    <property type="match status" value="1"/>
</dbReference>
<name>A0AA91T341_CLALS</name>
<protein>
    <recommendedName>
        <fullName evidence="6">ZZ-type domain-containing protein</fullName>
    </recommendedName>
</protein>
<proteinExistence type="predicted"/>
<evidence type="ECO:0000256" key="2">
    <source>
        <dbReference type="ARBA" id="ARBA00022771"/>
    </source>
</evidence>
<evidence type="ECO:0000256" key="3">
    <source>
        <dbReference type="ARBA" id="ARBA00022833"/>
    </source>
</evidence>
<dbReference type="SMART" id="SM00291">
    <property type="entry name" value="ZnF_ZZ"/>
    <property type="match status" value="1"/>
</dbReference>
<dbReference type="AlphaFoldDB" id="A0AA91T341"/>
<feature type="compositionally biased region" description="Basic and acidic residues" evidence="5">
    <location>
        <begin position="567"/>
        <end position="592"/>
    </location>
</feature>
<dbReference type="InterPro" id="IPR052260">
    <property type="entry name" value="Autophagy_Rcpt_SigReg"/>
</dbReference>
<evidence type="ECO:0000256" key="5">
    <source>
        <dbReference type="SAM" id="MobiDB-lite"/>
    </source>
</evidence>
<dbReference type="InterPro" id="IPR043145">
    <property type="entry name" value="Znf_ZZ_sf"/>
</dbReference>
<dbReference type="KEGG" id="clus:A9F13_04g02871"/>
<accession>A0AA91T341</accession>
<keyword evidence="2 4" id="KW-0863">Zinc-finger</keyword>
<evidence type="ECO:0000259" key="6">
    <source>
        <dbReference type="PROSITE" id="PS50135"/>
    </source>
</evidence>
<dbReference type="Proteomes" id="UP000195602">
    <property type="component" value="Unassembled WGS sequence"/>
</dbReference>
<dbReference type="InterPro" id="IPR000433">
    <property type="entry name" value="Znf_ZZ"/>
</dbReference>
<dbReference type="Gene3D" id="3.30.60.90">
    <property type="match status" value="1"/>
</dbReference>
<feature type="domain" description="ZZ-type" evidence="6">
    <location>
        <begin position="172"/>
        <end position="228"/>
    </location>
</feature>
<keyword evidence="3" id="KW-0862">Zinc</keyword>
<comment type="caution">
    <text evidence="7">The sequence shown here is derived from an EMBL/GenBank/DDBJ whole genome shotgun (WGS) entry which is preliminary data.</text>
</comment>
<evidence type="ECO:0000313" key="7">
    <source>
        <dbReference type="EMBL" id="OVF09782.1"/>
    </source>
</evidence>
<dbReference type="SUPFAM" id="SSF57850">
    <property type="entry name" value="RING/U-box"/>
    <property type="match status" value="1"/>
</dbReference>
<evidence type="ECO:0000313" key="8">
    <source>
        <dbReference type="Proteomes" id="UP000195602"/>
    </source>
</evidence>